<dbReference type="HOGENOM" id="CLU_3375931_0_0_6"/>
<keyword evidence="2" id="KW-1185">Reference proteome</keyword>
<dbReference type="KEGG" id="sect:A359_01810"/>
<dbReference type="AlphaFoldDB" id="J3YRB9"/>
<dbReference type="Proteomes" id="UP000003936">
    <property type="component" value="Chromosome"/>
</dbReference>
<organism evidence="1 2">
    <name type="scientific">secondary endosymbiont of Ctenarytaina eucalypti</name>
    <dbReference type="NCBI Taxonomy" id="1199245"/>
    <lineage>
        <taxon>Bacteria</taxon>
        <taxon>Pseudomonadati</taxon>
        <taxon>Pseudomonadota</taxon>
        <taxon>Gammaproteobacteria</taxon>
        <taxon>Enterobacterales</taxon>
        <taxon>Enterobacteriaceae</taxon>
        <taxon>aphid secondary symbionts</taxon>
    </lineage>
</organism>
<protein>
    <submittedName>
        <fullName evidence="1">Uncharacterized protein</fullName>
    </submittedName>
</protein>
<evidence type="ECO:0000313" key="2">
    <source>
        <dbReference type="Proteomes" id="UP000003936"/>
    </source>
</evidence>
<evidence type="ECO:0000313" key="1">
    <source>
        <dbReference type="EMBL" id="AFP84583.1"/>
    </source>
</evidence>
<gene>
    <name evidence="1" type="ORF">A359_01810</name>
</gene>
<dbReference type="EMBL" id="CP003546">
    <property type="protein sequence ID" value="AFP84583.1"/>
    <property type="molecule type" value="Genomic_DNA"/>
</dbReference>
<proteinExistence type="predicted"/>
<sequence length="34" mass="3832">MDCIALKIFRSGDWGVVRLHMSKDAKNSVNAIQQ</sequence>
<accession>J3YRB9</accession>
<reference evidence="1 2" key="1">
    <citation type="journal article" date="2012" name="Mol. Biol. Evol.">
        <title>Genome reduction and co-evolution between the primary and secondary bacterial symbionts of psyllids.</title>
        <authorList>
            <person name="Sloan D.B."/>
            <person name="Moran N.A."/>
        </authorList>
    </citation>
    <scope>NUCLEOTIDE SEQUENCE [LARGE SCALE GENOMIC DNA]</scope>
    <source>
        <strain evidence="1">Ceuc_S</strain>
    </source>
</reference>
<name>J3YRB9_9ENTR</name>